<feature type="region of interest" description="Disordered" evidence="1">
    <location>
        <begin position="221"/>
        <end position="257"/>
    </location>
</feature>
<keyword evidence="2" id="KW-1133">Transmembrane helix</keyword>
<reference evidence="3 4" key="1">
    <citation type="submission" date="2021-03" db="EMBL/GenBank/DDBJ databases">
        <title>Sequencing the genomes of 1000 actinobacteria strains.</title>
        <authorList>
            <person name="Klenk H.-P."/>
        </authorList>
    </citation>
    <scope>NUCLEOTIDE SEQUENCE [LARGE SCALE GENOMIC DNA]</scope>
    <source>
        <strain evidence="3 4">DSM 16005</strain>
    </source>
</reference>
<evidence type="ECO:0000256" key="2">
    <source>
        <dbReference type="SAM" id="Phobius"/>
    </source>
</evidence>
<dbReference type="EMBL" id="JAGIOI010000001">
    <property type="protein sequence ID" value="MBP2411548.1"/>
    <property type="molecule type" value="Genomic_DNA"/>
</dbReference>
<sequence>MKLFKAIRRRLRRQGIIMVRRWYLTAAVLALMLPLLLAADHAGGVYYSTANLLFLPPPAAVGGNSLSADPGRTVYYAAMVERRFNADGRGIQVSTTDAPLYSTGVRQGYKVYVPNAGGQWQTNFNRPLITVEVVGPSPEAVAGQFNAIVDRLDTLALAPQVDMGVKPVAYITTELAPAIPNIMYIGVRNKKALLILGLLTLGLVTGVPQLGDRAIRAIRRRRRHQARQRAAADADGTAGSAGAPDGQSGAPGPADLAGTPLAAVGAVAAKPGGAPGRPEIAAGKR</sequence>
<dbReference type="Proteomes" id="UP000711614">
    <property type="component" value="Unassembled WGS sequence"/>
</dbReference>
<evidence type="ECO:0000313" key="4">
    <source>
        <dbReference type="Proteomes" id="UP000711614"/>
    </source>
</evidence>
<organism evidence="3 4">
    <name type="scientific">Arthrobacter stackebrandtii</name>
    <dbReference type="NCBI Taxonomy" id="272161"/>
    <lineage>
        <taxon>Bacteria</taxon>
        <taxon>Bacillati</taxon>
        <taxon>Actinomycetota</taxon>
        <taxon>Actinomycetes</taxon>
        <taxon>Micrococcales</taxon>
        <taxon>Micrococcaceae</taxon>
        <taxon>Arthrobacter</taxon>
    </lineage>
</organism>
<dbReference type="RefSeq" id="WP_209676734.1">
    <property type="nucleotide sequence ID" value="NZ_JAGIOI010000001.1"/>
</dbReference>
<feature type="transmembrane region" description="Helical" evidence="2">
    <location>
        <begin position="192"/>
        <end position="211"/>
    </location>
</feature>
<evidence type="ECO:0000256" key="1">
    <source>
        <dbReference type="SAM" id="MobiDB-lite"/>
    </source>
</evidence>
<evidence type="ECO:0000313" key="3">
    <source>
        <dbReference type="EMBL" id="MBP2411548.1"/>
    </source>
</evidence>
<protein>
    <recommendedName>
        <fullName evidence="5">Capsular polysaccharide biosynthesis protein</fullName>
    </recommendedName>
</protein>
<keyword evidence="4" id="KW-1185">Reference proteome</keyword>
<feature type="compositionally biased region" description="Low complexity" evidence="1">
    <location>
        <begin position="228"/>
        <end position="246"/>
    </location>
</feature>
<name>A0ABS4YRX7_9MICC</name>
<accession>A0ABS4YRX7</accession>
<keyword evidence="2" id="KW-0812">Transmembrane</keyword>
<keyword evidence="2" id="KW-0472">Membrane</keyword>
<gene>
    <name evidence="3" type="ORF">JOF48_000347</name>
</gene>
<comment type="caution">
    <text evidence="3">The sequence shown here is derived from an EMBL/GenBank/DDBJ whole genome shotgun (WGS) entry which is preliminary data.</text>
</comment>
<proteinExistence type="predicted"/>
<evidence type="ECO:0008006" key="5">
    <source>
        <dbReference type="Google" id="ProtNLM"/>
    </source>
</evidence>